<dbReference type="InterPro" id="IPR051822">
    <property type="entry name" value="Glycosyl_Hydrolase_84"/>
</dbReference>
<dbReference type="Proteomes" id="UP001596310">
    <property type="component" value="Unassembled WGS sequence"/>
</dbReference>
<evidence type="ECO:0000313" key="5">
    <source>
        <dbReference type="EMBL" id="MFC6315400.1"/>
    </source>
</evidence>
<proteinExistence type="inferred from homology"/>
<gene>
    <name evidence="5" type="ORF">ACFQHW_07485</name>
</gene>
<feature type="active site" description="Proton donor" evidence="3">
    <location>
        <position position="250"/>
    </location>
</feature>
<dbReference type="InterPro" id="IPR017853">
    <property type="entry name" value="GH"/>
</dbReference>
<evidence type="ECO:0000256" key="2">
    <source>
        <dbReference type="ARBA" id="ARBA00023295"/>
    </source>
</evidence>
<name>A0ABW1UR99_9LACO</name>
<evidence type="ECO:0000256" key="1">
    <source>
        <dbReference type="ARBA" id="ARBA00022801"/>
    </source>
</evidence>
<dbReference type="RefSeq" id="WP_125597676.1">
    <property type="nucleotide sequence ID" value="NZ_JBHSSM010000017.1"/>
</dbReference>
<dbReference type="Pfam" id="PF07555">
    <property type="entry name" value="NAGidase"/>
    <property type="match status" value="1"/>
</dbReference>
<comment type="caution">
    <text evidence="5">The sequence shown here is derived from an EMBL/GenBank/DDBJ whole genome shotgun (WGS) entry which is preliminary data.</text>
</comment>
<dbReference type="PROSITE" id="PS52009">
    <property type="entry name" value="GH84"/>
    <property type="match status" value="1"/>
</dbReference>
<dbReference type="InterPro" id="IPR011496">
    <property type="entry name" value="O-GlcNAcase_cat"/>
</dbReference>
<keyword evidence="1 3" id="KW-0378">Hydrolase</keyword>
<accession>A0ABW1UR99</accession>
<keyword evidence="6" id="KW-1185">Reference proteome</keyword>
<protein>
    <submittedName>
        <fullName evidence="5">Protein O-GlcNAcase</fullName>
    </submittedName>
</protein>
<reference evidence="6" key="1">
    <citation type="journal article" date="2019" name="Int. J. Syst. Evol. Microbiol.">
        <title>The Global Catalogue of Microorganisms (GCM) 10K type strain sequencing project: providing services to taxonomists for standard genome sequencing and annotation.</title>
        <authorList>
            <consortium name="The Broad Institute Genomics Platform"/>
            <consortium name="The Broad Institute Genome Sequencing Center for Infectious Disease"/>
            <person name="Wu L."/>
            <person name="Ma J."/>
        </authorList>
    </citation>
    <scope>NUCLEOTIDE SEQUENCE [LARGE SCALE GENOMIC DNA]</scope>
    <source>
        <strain evidence="6">CCM 8897</strain>
    </source>
</reference>
<evidence type="ECO:0000313" key="6">
    <source>
        <dbReference type="Proteomes" id="UP001596310"/>
    </source>
</evidence>
<sequence length="561" mass="63449">MVALTEILANYTEAYDHNEALVFDQPVVKAKFYGQFYRFENFQDTLGRFQTVTALRWLPSDTTETTQLAFYHHDDPQVAPDGFRFQVTAAREVHVSTSNLRGLRYAFELLEKLVNVTAEQVVLPLVTVNNERPLLIRGVIEGFYGNPWQQQDRLDVIRYLGAHQLNTYMYAPKDDVYQRKDWRRLYPQVKLSDFQALLATAHAEMVDLYYMISPGNDIDLASQADLDVLCEKLAQMIAVGFNHFGLLFDDIDYHLKGHAAVKFGTAAQAHAYLANYVDHFLQSRLASYQLIVCPTEYDNAFGSSYLRTLTQLLDPTIAMFWTGPSTLAAQISTAELAGMAAVYQRPMVIWDNVPVNDYQKDPELLFLSAYENRTAALGEPQYQVQGVVANPMSEWEPSKLTVGTMSQFLWAPGHYRPAAAWASISAELVPAEYRAALATYQRFNRNHFTQAPLDHRQKQAIATDDQGSITAQLQELAVAAATLTQGSAQVPLLREMAPWLARPAKDLALWQQLCAHDWVAAARSQRELAAYPYRMVTDLVAAYLQRWPLPLTDDQQQVTQG</sequence>
<feature type="domain" description="GH84" evidence="4">
    <location>
        <begin position="135"/>
        <end position="413"/>
    </location>
</feature>
<keyword evidence="2 3" id="KW-0326">Glycosidase</keyword>
<comment type="similarity">
    <text evidence="3">Belongs to the glycosyl hydrolase 84 family.</text>
</comment>
<organism evidence="5 6">
    <name type="scientific">Lapidilactobacillus achengensis</name>
    <dbReference type="NCBI Taxonomy" id="2486000"/>
    <lineage>
        <taxon>Bacteria</taxon>
        <taxon>Bacillati</taxon>
        <taxon>Bacillota</taxon>
        <taxon>Bacilli</taxon>
        <taxon>Lactobacillales</taxon>
        <taxon>Lactobacillaceae</taxon>
        <taxon>Lapidilactobacillus</taxon>
    </lineage>
</organism>
<dbReference type="PANTHER" id="PTHR13170">
    <property type="entry name" value="O-GLCNACASE"/>
    <property type="match status" value="1"/>
</dbReference>
<dbReference type="PANTHER" id="PTHR13170:SF16">
    <property type="entry name" value="PROTEIN O-GLCNACASE"/>
    <property type="match status" value="1"/>
</dbReference>
<dbReference type="EMBL" id="JBHSSM010000017">
    <property type="protein sequence ID" value="MFC6315400.1"/>
    <property type="molecule type" value="Genomic_DNA"/>
</dbReference>
<evidence type="ECO:0000259" key="4">
    <source>
        <dbReference type="PROSITE" id="PS52009"/>
    </source>
</evidence>
<evidence type="ECO:0000256" key="3">
    <source>
        <dbReference type="PROSITE-ProRule" id="PRU01353"/>
    </source>
</evidence>
<dbReference type="SUPFAM" id="SSF51445">
    <property type="entry name" value="(Trans)glycosidases"/>
    <property type="match status" value="1"/>
</dbReference>
<dbReference type="Gene3D" id="3.20.20.80">
    <property type="entry name" value="Glycosidases"/>
    <property type="match status" value="1"/>
</dbReference>